<sequence>MDVATPNGQGPRKAAEIFAATLALVTDKGYDGLTVEAVAARAGVNKTTLYRWWPSKDALLAAALVRSPLLAFTLPDTGSLRGDLRALAEGIVGLLTGPDSAAVIGPVLAAAPRRPELAELGRAFFADRLARERPIFDRAVERGELAAGTDPETVMDLLAGAIWLRLLLRGRELGAGDLERILDTLLHGALAARG</sequence>
<accession>A0ABW6PRR1</accession>
<evidence type="ECO:0000256" key="2">
    <source>
        <dbReference type="ARBA" id="ARBA00023125"/>
    </source>
</evidence>
<dbReference type="PRINTS" id="PR00455">
    <property type="entry name" value="HTHTETR"/>
</dbReference>
<dbReference type="SUPFAM" id="SSF46689">
    <property type="entry name" value="Homeodomain-like"/>
    <property type="match status" value="1"/>
</dbReference>
<evidence type="ECO:0000313" key="6">
    <source>
        <dbReference type="EMBL" id="MFF0545105.1"/>
    </source>
</evidence>
<dbReference type="RefSeq" id="WP_387701598.1">
    <property type="nucleotide sequence ID" value="NZ_JBIAMX010000012.1"/>
</dbReference>
<dbReference type="EMBL" id="JBIAMX010000012">
    <property type="protein sequence ID" value="MFF0545105.1"/>
    <property type="molecule type" value="Genomic_DNA"/>
</dbReference>
<dbReference type="PANTHER" id="PTHR30055">
    <property type="entry name" value="HTH-TYPE TRANSCRIPTIONAL REGULATOR RUTR"/>
    <property type="match status" value="1"/>
</dbReference>
<feature type="DNA-binding region" description="H-T-H motif" evidence="4">
    <location>
        <begin position="34"/>
        <end position="53"/>
    </location>
</feature>
<evidence type="ECO:0000259" key="5">
    <source>
        <dbReference type="PROSITE" id="PS50977"/>
    </source>
</evidence>
<dbReference type="InterPro" id="IPR011075">
    <property type="entry name" value="TetR_C"/>
</dbReference>
<keyword evidence="2 4" id="KW-0238">DNA-binding</keyword>
<gene>
    <name evidence="6" type="ORF">ACFYTF_19935</name>
</gene>
<dbReference type="SUPFAM" id="SSF48498">
    <property type="entry name" value="Tetracyclin repressor-like, C-terminal domain"/>
    <property type="match status" value="1"/>
</dbReference>
<evidence type="ECO:0000256" key="4">
    <source>
        <dbReference type="PROSITE-ProRule" id="PRU00335"/>
    </source>
</evidence>
<feature type="domain" description="HTH tetR-type" evidence="5">
    <location>
        <begin position="11"/>
        <end position="71"/>
    </location>
</feature>
<dbReference type="Pfam" id="PF16859">
    <property type="entry name" value="TetR_C_11"/>
    <property type="match status" value="1"/>
</dbReference>
<dbReference type="InterPro" id="IPR050109">
    <property type="entry name" value="HTH-type_TetR-like_transc_reg"/>
</dbReference>
<dbReference type="Gene3D" id="1.10.357.10">
    <property type="entry name" value="Tetracycline Repressor, domain 2"/>
    <property type="match status" value="1"/>
</dbReference>
<organism evidence="6 7">
    <name type="scientific">Nocardia thailandica</name>
    <dbReference type="NCBI Taxonomy" id="257275"/>
    <lineage>
        <taxon>Bacteria</taxon>
        <taxon>Bacillati</taxon>
        <taxon>Actinomycetota</taxon>
        <taxon>Actinomycetes</taxon>
        <taxon>Mycobacteriales</taxon>
        <taxon>Nocardiaceae</taxon>
        <taxon>Nocardia</taxon>
    </lineage>
</organism>
<keyword evidence="1" id="KW-0805">Transcription regulation</keyword>
<evidence type="ECO:0000256" key="1">
    <source>
        <dbReference type="ARBA" id="ARBA00023015"/>
    </source>
</evidence>
<dbReference type="Proteomes" id="UP001601444">
    <property type="component" value="Unassembled WGS sequence"/>
</dbReference>
<dbReference type="InterPro" id="IPR009057">
    <property type="entry name" value="Homeodomain-like_sf"/>
</dbReference>
<dbReference type="Pfam" id="PF00440">
    <property type="entry name" value="TetR_N"/>
    <property type="match status" value="1"/>
</dbReference>
<dbReference type="Gene3D" id="1.10.10.60">
    <property type="entry name" value="Homeodomain-like"/>
    <property type="match status" value="1"/>
</dbReference>
<dbReference type="PROSITE" id="PS50977">
    <property type="entry name" value="HTH_TETR_2"/>
    <property type="match status" value="1"/>
</dbReference>
<dbReference type="InterPro" id="IPR036271">
    <property type="entry name" value="Tet_transcr_reg_TetR-rel_C_sf"/>
</dbReference>
<keyword evidence="3" id="KW-0804">Transcription</keyword>
<protein>
    <submittedName>
        <fullName evidence="6">TetR/AcrR family transcriptional regulator</fullName>
    </submittedName>
</protein>
<keyword evidence="7" id="KW-1185">Reference proteome</keyword>
<comment type="caution">
    <text evidence="6">The sequence shown here is derived from an EMBL/GenBank/DDBJ whole genome shotgun (WGS) entry which is preliminary data.</text>
</comment>
<reference evidence="6 7" key="1">
    <citation type="submission" date="2024-10" db="EMBL/GenBank/DDBJ databases">
        <title>The Natural Products Discovery Center: Release of the First 8490 Sequenced Strains for Exploring Actinobacteria Biosynthetic Diversity.</title>
        <authorList>
            <person name="Kalkreuter E."/>
            <person name="Kautsar S.A."/>
            <person name="Yang D."/>
            <person name="Bader C.D."/>
            <person name="Teijaro C.N."/>
            <person name="Fluegel L."/>
            <person name="Davis C.M."/>
            <person name="Simpson J.R."/>
            <person name="Lauterbach L."/>
            <person name="Steele A.D."/>
            <person name="Gui C."/>
            <person name="Meng S."/>
            <person name="Li G."/>
            <person name="Viehrig K."/>
            <person name="Ye F."/>
            <person name="Su P."/>
            <person name="Kiefer A.F."/>
            <person name="Nichols A."/>
            <person name="Cepeda A.J."/>
            <person name="Yan W."/>
            <person name="Fan B."/>
            <person name="Jiang Y."/>
            <person name="Adhikari A."/>
            <person name="Zheng C.-J."/>
            <person name="Schuster L."/>
            <person name="Cowan T.M."/>
            <person name="Smanski M.J."/>
            <person name="Chevrette M.G."/>
            <person name="De Carvalho L.P.S."/>
            <person name="Shen B."/>
        </authorList>
    </citation>
    <scope>NUCLEOTIDE SEQUENCE [LARGE SCALE GENOMIC DNA]</scope>
    <source>
        <strain evidence="6 7">NPDC004045</strain>
    </source>
</reference>
<dbReference type="PANTHER" id="PTHR30055:SF148">
    <property type="entry name" value="TETR-FAMILY TRANSCRIPTIONAL REGULATOR"/>
    <property type="match status" value="1"/>
</dbReference>
<dbReference type="InterPro" id="IPR001647">
    <property type="entry name" value="HTH_TetR"/>
</dbReference>
<proteinExistence type="predicted"/>
<evidence type="ECO:0000256" key="3">
    <source>
        <dbReference type="ARBA" id="ARBA00023163"/>
    </source>
</evidence>
<name>A0ABW6PRR1_9NOCA</name>
<evidence type="ECO:0000313" key="7">
    <source>
        <dbReference type="Proteomes" id="UP001601444"/>
    </source>
</evidence>